<organism evidence="1 2">
    <name type="scientific">Smallanthus sonchifolius</name>
    <dbReference type="NCBI Taxonomy" id="185202"/>
    <lineage>
        <taxon>Eukaryota</taxon>
        <taxon>Viridiplantae</taxon>
        <taxon>Streptophyta</taxon>
        <taxon>Embryophyta</taxon>
        <taxon>Tracheophyta</taxon>
        <taxon>Spermatophyta</taxon>
        <taxon>Magnoliopsida</taxon>
        <taxon>eudicotyledons</taxon>
        <taxon>Gunneridae</taxon>
        <taxon>Pentapetalae</taxon>
        <taxon>asterids</taxon>
        <taxon>campanulids</taxon>
        <taxon>Asterales</taxon>
        <taxon>Asteraceae</taxon>
        <taxon>Asteroideae</taxon>
        <taxon>Heliantheae alliance</taxon>
        <taxon>Millerieae</taxon>
        <taxon>Smallanthus</taxon>
    </lineage>
</organism>
<protein>
    <submittedName>
        <fullName evidence="1">Uncharacterized protein</fullName>
    </submittedName>
</protein>
<dbReference type="EMBL" id="CM042035">
    <property type="protein sequence ID" value="KAI3754670.1"/>
    <property type="molecule type" value="Genomic_DNA"/>
</dbReference>
<proteinExistence type="predicted"/>
<dbReference type="Proteomes" id="UP001056120">
    <property type="component" value="Linkage Group LG18"/>
</dbReference>
<comment type="caution">
    <text evidence="1">The sequence shown here is derived from an EMBL/GenBank/DDBJ whole genome shotgun (WGS) entry which is preliminary data.</text>
</comment>
<name>A0ACB9E7M6_9ASTR</name>
<evidence type="ECO:0000313" key="1">
    <source>
        <dbReference type="EMBL" id="KAI3754670.1"/>
    </source>
</evidence>
<keyword evidence="2" id="KW-1185">Reference proteome</keyword>
<gene>
    <name evidence="1" type="ORF">L1987_54457</name>
</gene>
<evidence type="ECO:0000313" key="2">
    <source>
        <dbReference type="Proteomes" id="UP001056120"/>
    </source>
</evidence>
<reference evidence="1 2" key="2">
    <citation type="journal article" date="2022" name="Mol. Ecol. Resour.">
        <title>The genomes of chicory, endive, great burdock and yacon provide insights into Asteraceae paleo-polyploidization history and plant inulin production.</title>
        <authorList>
            <person name="Fan W."/>
            <person name="Wang S."/>
            <person name="Wang H."/>
            <person name="Wang A."/>
            <person name="Jiang F."/>
            <person name="Liu H."/>
            <person name="Zhao H."/>
            <person name="Xu D."/>
            <person name="Zhang Y."/>
        </authorList>
    </citation>
    <scope>NUCLEOTIDE SEQUENCE [LARGE SCALE GENOMIC DNA]</scope>
    <source>
        <strain evidence="2">cv. Yunnan</strain>
        <tissue evidence="1">Leaves</tissue>
    </source>
</reference>
<accession>A0ACB9E7M6</accession>
<reference evidence="2" key="1">
    <citation type="journal article" date="2022" name="Mol. Ecol. Resour.">
        <title>The genomes of chicory, endive, great burdock and yacon provide insights into Asteraceae palaeo-polyploidization history and plant inulin production.</title>
        <authorList>
            <person name="Fan W."/>
            <person name="Wang S."/>
            <person name="Wang H."/>
            <person name="Wang A."/>
            <person name="Jiang F."/>
            <person name="Liu H."/>
            <person name="Zhao H."/>
            <person name="Xu D."/>
            <person name="Zhang Y."/>
        </authorList>
    </citation>
    <scope>NUCLEOTIDE SEQUENCE [LARGE SCALE GENOMIC DNA]</scope>
    <source>
        <strain evidence="2">cv. Yunnan</strain>
    </source>
</reference>
<sequence>MRQRRLIELINDYYCEIKYHPGKANVVADALSRKERIKSIKIIALKLEVKIDWMDQIKETQIQALQENNIKKEHMVGKEKLLTKGDDGILQFGNKIWIPRLGEIQTKVMDEAHISKNSIHPRDNKMYKDLQTHSWWPNMKISITQYIEKCFTYLQVKIKHQKPAGQLQQLKIPVWKWDRLLWTLS</sequence>